<dbReference type="Pfam" id="PF19991">
    <property type="entry name" value="HMA_2"/>
    <property type="match status" value="1"/>
</dbReference>
<gene>
    <name evidence="1" type="ORF">NE675_01055</name>
</gene>
<keyword evidence="2" id="KW-1185">Reference proteome</keyword>
<name>A0ABT1SP34_9FIRM</name>
<dbReference type="RefSeq" id="WP_062412776.1">
    <property type="nucleotide sequence ID" value="NZ_JAJCIO010000001.1"/>
</dbReference>
<proteinExistence type="predicted"/>
<evidence type="ECO:0000313" key="1">
    <source>
        <dbReference type="EMBL" id="MCQ5341626.1"/>
    </source>
</evidence>
<dbReference type="Proteomes" id="UP001206692">
    <property type="component" value="Unassembled WGS sequence"/>
</dbReference>
<evidence type="ECO:0000313" key="2">
    <source>
        <dbReference type="Proteomes" id="UP001206692"/>
    </source>
</evidence>
<sequence>MFIPTSKWDFIIRSVSISSYLPGRIRLHSKKLIGNAELGRKVYAYIASYKEIDKVDINVLTGSVLITYRPQLLRTNGELVRVENYIRTHAERRG</sequence>
<protein>
    <submittedName>
        <fullName evidence="1">Uncharacterized protein</fullName>
    </submittedName>
</protein>
<reference evidence="1 2" key="1">
    <citation type="submission" date="2022-06" db="EMBL/GenBank/DDBJ databases">
        <title>Isolation of gut microbiota from human fecal samples.</title>
        <authorList>
            <person name="Pamer E.G."/>
            <person name="Barat B."/>
            <person name="Waligurski E."/>
            <person name="Medina S."/>
            <person name="Paddock L."/>
            <person name="Mostad J."/>
        </authorList>
    </citation>
    <scope>NUCLEOTIDE SEQUENCE [LARGE SCALE GENOMIC DNA]</scope>
    <source>
        <strain evidence="1 2">DFI.1.1</strain>
    </source>
</reference>
<comment type="caution">
    <text evidence="1">The sequence shown here is derived from an EMBL/GenBank/DDBJ whole genome shotgun (WGS) entry which is preliminary data.</text>
</comment>
<dbReference type="EMBL" id="JANGEW010000001">
    <property type="protein sequence ID" value="MCQ5341626.1"/>
    <property type="molecule type" value="Genomic_DNA"/>
</dbReference>
<accession>A0ABT1SP34</accession>
<organism evidence="1 2">
    <name type="scientific">Megasphaera massiliensis</name>
    <dbReference type="NCBI Taxonomy" id="1232428"/>
    <lineage>
        <taxon>Bacteria</taxon>
        <taxon>Bacillati</taxon>
        <taxon>Bacillota</taxon>
        <taxon>Negativicutes</taxon>
        <taxon>Veillonellales</taxon>
        <taxon>Veillonellaceae</taxon>
        <taxon>Megasphaera</taxon>
    </lineage>
</organism>